<name>X1A3V3_9ZZZZ</name>
<comment type="caution">
    <text evidence="8">The sequence shown here is derived from an EMBL/GenBank/DDBJ whole genome shotgun (WGS) entry which is preliminary data.</text>
</comment>
<sequence length="230" mass="25472">YNTETAVTELKKIHNQSFVAASMQNGCGNLEMLVKYLGEARSLAARVITGFEIERPGAVRITVTADDIHVGGFSEGEVPESATTITEAINNAGLPCVTTPFIKRDLLAKLLYNCALNPLGAILGVHYGALGDNQYARLIMNNVIHEVFNVIEAMGERTHWDTAEEYQSYFYEKQIPSTYHHRSSMLQDIENGKRTEIDALTGYVSKQGRLHGILTPVCDTLSHLIRMKSL</sequence>
<dbReference type="InterPro" id="IPR050838">
    <property type="entry name" value="Ketopantoate_reductase"/>
</dbReference>
<proteinExistence type="inferred from homology"/>
<dbReference type="InterPro" id="IPR013752">
    <property type="entry name" value="KPA_reductase"/>
</dbReference>
<dbReference type="InterPro" id="IPR013332">
    <property type="entry name" value="KPR_N"/>
</dbReference>
<dbReference type="GO" id="GO:0050661">
    <property type="term" value="F:NADP binding"/>
    <property type="evidence" value="ECO:0007669"/>
    <property type="project" value="TreeGrafter"/>
</dbReference>
<accession>X1A3V3</accession>
<gene>
    <name evidence="8" type="ORF">S01H4_25408</name>
</gene>
<organism evidence="8">
    <name type="scientific">marine sediment metagenome</name>
    <dbReference type="NCBI Taxonomy" id="412755"/>
    <lineage>
        <taxon>unclassified sequences</taxon>
        <taxon>metagenomes</taxon>
        <taxon>ecological metagenomes</taxon>
    </lineage>
</organism>
<feature type="domain" description="Ketopantoate reductase C-terminal" evidence="7">
    <location>
        <begin position="102"/>
        <end position="228"/>
    </location>
</feature>
<dbReference type="PANTHER" id="PTHR43765">
    <property type="entry name" value="2-DEHYDROPANTOATE 2-REDUCTASE-RELATED"/>
    <property type="match status" value="1"/>
</dbReference>
<evidence type="ECO:0000256" key="5">
    <source>
        <dbReference type="ARBA" id="ARBA00032024"/>
    </source>
</evidence>
<dbReference type="InterPro" id="IPR008927">
    <property type="entry name" value="6-PGluconate_DH-like_C_sf"/>
</dbReference>
<keyword evidence="3" id="KW-0521">NADP</keyword>
<dbReference type="GO" id="GO:0005737">
    <property type="term" value="C:cytoplasm"/>
    <property type="evidence" value="ECO:0007669"/>
    <property type="project" value="TreeGrafter"/>
</dbReference>
<dbReference type="EC" id="1.1.1.169" evidence="2"/>
<dbReference type="SUPFAM" id="SSF48179">
    <property type="entry name" value="6-phosphogluconate dehydrogenase C-terminal domain-like"/>
    <property type="match status" value="1"/>
</dbReference>
<dbReference type="PANTHER" id="PTHR43765:SF2">
    <property type="entry name" value="2-DEHYDROPANTOATE 2-REDUCTASE"/>
    <property type="match status" value="1"/>
</dbReference>
<dbReference type="GO" id="GO:0008677">
    <property type="term" value="F:2-dehydropantoate 2-reductase activity"/>
    <property type="evidence" value="ECO:0007669"/>
    <property type="project" value="UniProtKB-EC"/>
</dbReference>
<dbReference type="InterPro" id="IPR013328">
    <property type="entry name" value="6PGD_dom2"/>
</dbReference>
<dbReference type="AlphaFoldDB" id="X1A3V3"/>
<dbReference type="EMBL" id="BART01012086">
    <property type="protein sequence ID" value="GAG76795.1"/>
    <property type="molecule type" value="Genomic_DNA"/>
</dbReference>
<comment type="similarity">
    <text evidence="1">Belongs to the ketopantoate reductase family.</text>
</comment>
<dbReference type="Gene3D" id="3.40.50.720">
    <property type="entry name" value="NAD(P)-binding Rossmann-like Domain"/>
    <property type="match status" value="1"/>
</dbReference>
<evidence type="ECO:0000256" key="1">
    <source>
        <dbReference type="ARBA" id="ARBA00007870"/>
    </source>
</evidence>
<feature type="domain" description="Ketopantoate reductase N-terminal" evidence="6">
    <location>
        <begin position="1"/>
        <end position="72"/>
    </location>
</feature>
<dbReference type="GO" id="GO:0015940">
    <property type="term" value="P:pantothenate biosynthetic process"/>
    <property type="evidence" value="ECO:0007669"/>
    <property type="project" value="InterPro"/>
</dbReference>
<evidence type="ECO:0000256" key="4">
    <source>
        <dbReference type="ARBA" id="ARBA00023002"/>
    </source>
</evidence>
<reference evidence="8" key="1">
    <citation type="journal article" date="2014" name="Front. Microbiol.">
        <title>High frequency of phylogenetically diverse reductive dehalogenase-homologous genes in deep subseafloor sedimentary metagenomes.</title>
        <authorList>
            <person name="Kawai M."/>
            <person name="Futagami T."/>
            <person name="Toyoda A."/>
            <person name="Takaki Y."/>
            <person name="Nishi S."/>
            <person name="Hori S."/>
            <person name="Arai W."/>
            <person name="Tsubouchi T."/>
            <person name="Morono Y."/>
            <person name="Uchiyama I."/>
            <person name="Ito T."/>
            <person name="Fujiyama A."/>
            <person name="Inagaki F."/>
            <person name="Takami H."/>
        </authorList>
    </citation>
    <scope>NUCLEOTIDE SEQUENCE</scope>
    <source>
        <strain evidence="8">Expedition CK06-06</strain>
    </source>
</reference>
<protein>
    <recommendedName>
        <fullName evidence="2">2-dehydropantoate 2-reductase</fullName>
        <ecNumber evidence="2">1.1.1.169</ecNumber>
    </recommendedName>
    <alternativeName>
        <fullName evidence="5">Ketopantoate reductase</fullName>
    </alternativeName>
</protein>
<dbReference type="Gene3D" id="1.10.1040.10">
    <property type="entry name" value="N-(1-d-carboxylethyl)-l-norvaline Dehydrogenase, domain 2"/>
    <property type="match status" value="1"/>
</dbReference>
<evidence type="ECO:0000256" key="3">
    <source>
        <dbReference type="ARBA" id="ARBA00022857"/>
    </source>
</evidence>
<evidence type="ECO:0000259" key="7">
    <source>
        <dbReference type="Pfam" id="PF08546"/>
    </source>
</evidence>
<dbReference type="NCBIfam" id="TIGR00745">
    <property type="entry name" value="apbA_panE"/>
    <property type="match status" value="1"/>
</dbReference>
<evidence type="ECO:0000259" key="6">
    <source>
        <dbReference type="Pfam" id="PF02558"/>
    </source>
</evidence>
<evidence type="ECO:0000313" key="8">
    <source>
        <dbReference type="EMBL" id="GAG76795.1"/>
    </source>
</evidence>
<dbReference type="InterPro" id="IPR003710">
    <property type="entry name" value="ApbA"/>
</dbReference>
<keyword evidence="4" id="KW-0560">Oxidoreductase</keyword>
<evidence type="ECO:0000256" key="2">
    <source>
        <dbReference type="ARBA" id="ARBA00013014"/>
    </source>
</evidence>
<feature type="non-terminal residue" evidence="8">
    <location>
        <position position="1"/>
    </location>
</feature>
<dbReference type="Pfam" id="PF08546">
    <property type="entry name" value="ApbA_C"/>
    <property type="match status" value="1"/>
</dbReference>
<dbReference type="Pfam" id="PF02558">
    <property type="entry name" value="ApbA"/>
    <property type="match status" value="1"/>
</dbReference>